<dbReference type="InterPro" id="IPR001138">
    <property type="entry name" value="Zn2Cys6_DnaBD"/>
</dbReference>
<name>A0AA39GU92_SARSR</name>
<evidence type="ECO:0000259" key="3">
    <source>
        <dbReference type="PROSITE" id="PS50048"/>
    </source>
</evidence>
<keyword evidence="5" id="KW-1185">Reference proteome</keyword>
<reference evidence="4" key="1">
    <citation type="submission" date="2022-10" db="EMBL/GenBank/DDBJ databases">
        <title>Determination and structural analysis of whole genome sequence of Sarocladium strictum F4-1.</title>
        <authorList>
            <person name="Hu L."/>
            <person name="Jiang Y."/>
        </authorList>
    </citation>
    <scope>NUCLEOTIDE SEQUENCE</scope>
    <source>
        <strain evidence="4">F4-1</strain>
    </source>
</reference>
<dbReference type="AlphaFoldDB" id="A0AA39GU92"/>
<feature type="compositionally biased region" description="Polar residues" evidence="2">
    <location>
        <begin position="364"/>
        <end position="381"/>
    </location>
</feature>
<dbReference type="GO" id="GO:0008270">
    <property type="term" value="F:zinc ion binding"/>
    <property type="evidence" value="ECO:0007669"/>
    <property type="project" value="InterPro"/>
</dbReference>
<evidence type="ECO:0000313" key="4">
    <source>
        <dbReference type="EMBL" id="KAK0392664.1"/>
    </source>
</evidence>
<dbReference type="InterPro" id="IPR036864">
    <property type="entry name" value="Zn2-C6_fun-type_DNA-bd_sf"/>
</dbReference>
<dbReference type="Gene3D" id="4.10.240.10">
    <property type="entry name" value="Zn(2)-C6 fungal-type DNA-binding domain"/>
    <property type="match status" value="1"/>
</dbReference>
<feature type="compositionally biased region" description="Low complexity" evidence="2">
    <location>
        <begin position="163"/>
        <end position="177"/>
    </location>
</feature>
<dbReference type="InterPro" id="IPR050797">
    <property type="entry name" value="Carb_Metab_Trans_Reg"/>
</dbReference>
<dbReference type="SMART" id="SM00066">
    <property type="entry name" value="GAL4"/>
    <property type="match status" value="1"/>
</dbReference>
<dbReference type="PANTHER" id="PTHR31668">
    <property type="entry name" value="GLUCOSE TRANSPORT TRANSCRIPTION REGULATOR RGT1-RELATED-RELATED"/>
    <property type="match status" value="1"/>
</dbReference>
<dbReference type="PROSITE" id="PS50048">
    <property type="entry name" value="ZN2_CY6_FUNGAL_2"/>
    <property type="match status" value="1"/>
</dbReference>
<dbReference type="SUPFAM" id="SSF57701">
    <property type="entry name" value="Zn2/Cys6 DNA-binding domain"/>
    <property type="match status" value="1"/>
</dbReference>
<protein>
    <recommendedName>
        <fullName evidence="3">Zn(2)-C6 fungal-type domain-containing protein</fullName>
    </recommendedName>
</protein>
<organism evidence="4 5">
    <name type="scientific">Sarocladium strictum</name>
    <name type="common">Black bundle disease fungus</name>
    <name type="synonym">Acremonium strictum</name>
    <dbReference type="NCBI Taxonomy" id="5046"/>
    <lineage>
        <taxon>Eukaryota</taxon>
        <taxon>Fungi</taxon>
        <taxon>Dikarya</taxon>
        <taxon>Ascomycota</taxon>
        <taxon>Pezizomycotina</taxon>
        <taxon>Sordariomycetes</taxon>
        <taxon>Hypocreomycetidae</taxon>
        <taxon>Hypocreales</taxon>
        <taxon>Sarocladiaceae</taxon>
        <taxon>Sarocladium</taxon>
    </lineage>
</organism>
<keyword evidence="1" id="KW-0539">Nucleus</keyword>
<comment type="caution">
    <text evidence="4">The sequence shown here is derived from an EMBL/GenBank/DDBJ whole genome shotgun (WGS) entry which is preliminary data.</text>
</comment>
<feature type="region of interest" description="Disordered" evidence="2">
    <location>
        <begin position="137"/>
        <end position="245"/>
    </location>
</feature>
<dbReference type="PROSITE" id="PS00463">
    <property type="entry name" value="ZN2_CY6_FUNGAL_1"/>
    <property type="match status" value="1"/>
</dbReference>
<feature type="domain" description="Zn(2)-C6 fungal-type" evidence="3">
    <location>
        <begin position="103"/>
        <end position="137"/>
    </location>
</feature>
<feature type="region of interest" description="Disordered" evidence="2">
    <location>
        <begin position="364"/>
        <end position="386"/>
    </location>
</feature>
<sequence length="403" mass="42970">MINAMSFQYPPPSVGAGSDMDTQQPPFLPIYPIPSPQQPTGMNDARTSQLAMHGSRDPSLGLQRSFTTPTAVPYPGPVPDQAQGSLHGEKKRNKLGYHRSSVACVHCRKRKIRCVPDTGDKQGRCSNCMRLKKECSFHPVDQPSPVEARAKPSAKGAGSQRNPSASASPATSSGQPSDIPGKRPVSRQVLPPGIGQSGIPSQDDDDRTSLSDTASNGRMAGQFELSSQPSMTWGTTNMPHTMHSKTGGFPGQWQPGTGISDQFSPYEGLPASPAWQPEAHGQPPPEGFPWGTVPIPVRSMSYSGDAMPGHQQGPFDPATQGVIYDRRASNFAGVYNTALSGPVPNVDHGPQHIMDGGRAFSQGATAQESVLWESQPSQPQVHGSFDKAEGYDGWTYGHNGNGH</sequence>
<evidence type="ECO:0000313" key="5">
    <source>
        <dbReference type="Proteomes" id="UP001175261"/>
    </source>
</evidence>
<evidence type="ECO:0000256" key="1">
    <source>
        <dbReference type="ARBA" id="ARBA00023242"/>
    </source>
</evidence>
<proteinExistence type="predicted"/>
<feature type="compositionally biased region" description="Polar residues" evidence="2">
    <location>
        <begin position="224"/>
        <end position="239"/>
    </location>
</feature>
<dbReference type="Proteomes" id="UP001175261">
    <property type="component" value="Unassembled WGS sequence"/>
</dbReference>
<gene>
    <name evidence="4" type="ORF">NLU13_2159</name>
</gene>
<dbReference type="GO" id="GO:0000981">
    <property type="term" value="F:DNA-binding transcription factor activity, RNA polymerase II-specific"/>
    <property type="evidence" value="ECO:0007669"/>
    <property type="project" value="InterPro"/>
</dbReference>
<evidence type="ECO:0000256" key="2">
    <source>
        <dbReference type="SAM" id="MobiDB-lite"/>
    </source>
</evidence>
<dbReference type="CDD" id="cd00067">
    <property type="entry name" value="GAL4"/>
    <property type="match status" value="1"/>
</dbReference>
<accession>A0AA39GU92</accession>
<dbReference type="Pfam" id="PF00172">
    <property type="entry name" value="Zn_clus"/>
    <property type="match status" value="1"/>
</dbReference>
<dbReference type="EMBL" id="JAPDFR010000001">
    <property type="protein sequence ID" value="KAK0392664.1"/>
    <property type="molecule type" value="Genomic_DNA"/>
</dbReference>